<keyword evidence="8" id="KW-0966">Cell projection</keyword>
<keyword evidence="8" id="KW-0282">Flagellum</keyword>
<protein>
    <recommendedName>
        <fullName evidence="7">Flagellar L-ring protein</fullName>
    </recommendedName>
    <alternativeName>
        <fullName evidence="7">Basal body L-ring protein</fullName>
    </alternativeName>
</protein>
<organism evidence="8 9">
    <name type="scientific">Roseinatronobacter thiooxidans</name>
    <dbReference type="NCBI Taxonomy" id="121821"/>
    <lineage>
        <taxon>Bacteria</taxon>
        <taxon>Pseudomonadati</taxon>
        <taxon>Pseudomonadota</taxon>
        <taxon>Alphaproteobacteria</taxon>
        <taxon>Rhodobacterales</taxon>
        <taxon>Paracoccaceae</taxon>
        <taxon>Roseinatronobacter</taxon>
    </lineage>
</organism>
<comment type="subunit">
    <text evidence="7">The basal body constitutes a major portion of the flagellar organelle and consists of four rings (L,P,S, and M) mounted on a central rod.</text>
</comment>
<dbReference type="AlphaFoldDB" id="A0A2W7QE74"/>
<dbReference type="RefSeq" id="WP_084386444.1">
    <property type="nucleotide sequence ID" value="NZ_MEHT01000045.1"/>
</dbReference>
<accession>A0A2W7QE74</accession>
<dbReference type="OrthoDB" id="9789227at2"/>
<dbReference type="EMBL" id="QKZQ01000003">
    <property type="protein sequence ID" value="PZX46808.1"/>
    <property type="molecule type" value="Genomic_DNA"/>
</dbReference>
<dbReference type="InterPro" id="IPR000527">
    <property type="entry name" value="Flag_Lring"/>
</dbReference>
<dbReference type="PANTHER" id="PTHR34933:SF1">
    <property type="entry name" value="FLAGELLAR L-RING PROTEIN"/>
    <property type="match status" value="1"/>
</dbReference>
<name>A0A2W7QE74_9RHOB</name>
<evidence type="ECO:0000256" key="2">
    <source>
        <dbReference type="ARBA" id="ARBA00006929"/>
    </source>
</evidence>
<comment type="function">
    <text evidence="1 7">Assembles around the rod to form the L-ring and probably protects the motor/basal body from shearing forces during rotation.</text>
</comment>
<dbReference type="NCBIfam" id="NF001305">
    <property type="entry name" value="PRK00249.1-5"/>
    <property type="match status" value="1"/>
</dbReference>
<dbReference type="HAMAP" id="MF_00415">
    <property type="entry name" value="FlgH"/>
    <property type="match status" value="1"/>
</dbReference>
<keyword evidence="6 7" id="KW-0998">Cell outer membrane</keyword>
<dbReference type="GO" id="GO:0071973">
    <property type="term" value="P:bacterial-type flagellum-dependent cell motility"/>
    <property type="evidence" value="ECO:0007669"/>
    <property type="project" value="InterPro"/>
</dbReference>
<dbReference type="Proteomes" id="UP000249364">
    <property type="component" value="Unassembled WGS sequence"/>
</dbReference>
<evidence type="ECO:0000256" key="7">
    <source>
        <dbReference type="HAMAP-Rule" id="MF_00415"/>
    </source>
</evidence>
<dbReference type="GO" id="GO:0009427">
    <property type="term" value="C:bacterial-type flagellum basal body, distal rod, L ring"/>
    <property type="evidence" value="ECO:0007669"/>
    <property type="project" value="InterPro"/>
</dbReference>
<dbReference type="PANTHER" id="PTHR34933">
    <property type="entry name" value="FLAGELLAR L-RING PROTEIN"/>
    <property type="match status" value="1"/>
</dbReference>
<keyword evidence="4 7" id="KW-0472">Membrane</keyword>
<keyword evidence="3" id="KW-0732">Signal</keyword>
<dbReference type="PRINTS" id="PR01008">
    <property type="entry name" value="FLGLRINGFLGH"/>
</dbReference>
<sequence length="268" mass="28923">MNTTLSTNPLALWRHLSRACRSVAARAVRHLLLPCATLCLAACQPLGEVGRAPAFSPQEATVEHAALYRMPLPERTEVLRSTDHASLWSAGQRSLLGDRRASRQGDILTVVIEINDSAEISNSTANGRSGTNSMGVPQFFGIPQILDRNLPGGLAIGAGIETNSASSFSGSGSVRRNEKLTLRVASTVVERLPNGVMRIEGQQEVRVNHELRELLVSGFVRAEDISRQNEITYDKIAGARISYGGRGVVSNVQQPRYGAQIADIIAPF</sequence>
<dbReference type="GO" id="GO:0009279">
    <property type="term" value="C:cell outer membrane"/>
    <property type="evidence" value="ECO:0007669"/>
    <property type="project" value="UniProtKB-SubCell"/>
</dbReference>
<evidence type="ECO:0000256" key="5">
    <source>
        <dbReference type="ARBA" id="ARBA00023143"/>
    </source>
</evidence>
<dbReference type="GO" id="GO:0003774">
    <property type="term" value="F:cytoskeletal motor activity"/>
    <property type="evidence" value="ECO:0007669"/>
    <property type="project" value="InterPro"/>
</dbReference>
<dbReference type="STRING" id="121821.GCA_001870675_02834"/>
<proteinExistence type="inferred from homology"/>
<keyword evidence="5 7" id="KW-0975">Bacterial flagellum</keyword>
<evidence type="ECO:0000313" key="8">
    <source>
        <dbReference type="EMBL" id="PZX46808.1"/>
    </source>
</evidence>
<comment type="similarity">
    <text evidence="2 7">Belongs to the FlgH family.</text>
</comment>
<comment type="caution">
    <text evidence="8">The sequence shown here is derived from an EMBL/GenBank/DDBJ whole genome shotgun (WGS) entry which is preliminary data.</text>
</comment>
<evidence type="ECO:0000313" key="9">
    <source>
        <dbReference type="Proteomes" id="UP000249364"/>
    </source>
</evidence>
<evidence type="ECO:0000256" key="1">
    <source>
        <dbReference type="ARBA" id="ARBA00002591"/>
    </source>
</evidence>
<dbReference type="Pfam" id="PF02107">
    <property type="entry name" value="FlgH"/>
    <property type="match status" value="1"/>
</dbReference>
<reference evidence="8 9" key="1">
    <citation type="submission" date="2018-06" db="EMBL/GenBank/DDBJ databases">
        <title>Genomic Encyclopedia of Archaeal and Bacterial Type Strains, Phase II (KMG-II): from individual species to whole genera.</title>
        <authorList>
            <person name="Goeker M."/>
        </authorList>
    </citation>
    <scope>NUCLEOTIDE SEQUENCE [LARGE SCALE GENOMIC DNA]</scope>
    <source>
        <strain evidence="8 9">DSM 13087</strain>
    </source>
</reference>
<comment type="subcellular location">
    <subcellularLocation>
        <location evidence="7">Cell outer membrane</location>
    </subcellularLocation>
    <subcellularLocation>
        <location evidence="7">Bacterial flagellum basal body</location>
    </subcellularLocation>
</comment>
<keyword evidence="8" id="KW-0969">Cilium</keyword>
<gene>
    <name evidence="7" type="primary">flgH</name>
    <name evidence="8" type="ORF">LY56_01017</name>
</gene>
<evidence type="ECO:0000256" key="6">
    <source>
        <dbReference type="ARBA" id="ARBA00023237"/>
    </source>
</evidence>
<evidence type="ECO:0000256" key="4">
    <source>
        <dbReference type="ARBA" id="ARBA00023136"/>
    </source>
</evidence>
<evidence type="ECO:0000256" key="3">
    <source>
        <dbReference type="ARBA" id="ARBA00022729"/>
    </source>
</evidence>
<keyword evidence="9" id="KW-1185">Reference proteome</keyword>